<dbReference type="InterPro" id="IPR009000">
    <property type="entry name" value="Transl_B-barrel_sf"/>
</dbReference>
<feature type="compositionally biased region" description="Basic and acidic residues" evidence="9">
    <location>
        <begin position="262"/>
        <end position="271"/>
    </location>
</feature>
<feature type="compositionally biased region" description="Polar residues" evidence="9">
    <location>
        <begin position="345"/>
        <end position="357"/>
    </location>
</feature>
<evidence type="ECO:0000256" key="5">
    <source>
        <dbReference type="ARBA" id="ARBA00022552"/>
    </source>
</evidence>
<reference evidence="11" key="1">
    <citation type="submission" date="2020-12" db="UniProtKB">
        <authorList>
            <consortium name="WormBaseParasite"/>
        </authorList>
    </citation>
    <scope>IDENTIFICATION</scope>
    <source>
        <strain evidence="11">MHco3</strain>
    </source>
</reference>
<dbReference type="PANTHER" id="PTHR31633">
    <property type="entry name" value="H/ACA RIBONUCLEOPROTEIN COMPLEX NON-CORE SUBUNIT NAF1"/>
    <property type="match status" value="1"/>
</dbReference>
<dbReference type="AlphaFoldDB" id="A0A7I4YPH8"/>
<evidence type="ECO:0000256" key="3">
    <source>
        <dbReference type="ARBA" id="ARBA00021438"/>
    </source>
</evidence>
<dbReference type="InterPro" id="IPR007504">
    <property type="entry name" value="H/ACA_rnp_Gar1/Naf1"/>
</dbReference>
<evidence type="ECO:0000256" key="9">
    <source>
        <dbReference type="SAM" id="MobiDB-lite"/>
    </source>
</evidence>
<dbReference type="OMA" id="QYTRTVI"/>
<evidence type="ECO:0000313" key="10">
    <source>
        <dbReference type="Proteomes" id="UP000025227"/>
    </source>
</evidence>
<dbReference type="Proteomes" id="UP000025227">
    <property type="component" value="Unplaced"/>
</dbReference>
<comment type="subcellular location">
    <subcellularLocation>
        <location evidence="1">Nucleus</location>
    </subcellularLocation>
</comment>
<dbReference type="GO" id="GO:0005634">
    <property type="term" value="C:nucleus"/>
    <property type="evidence" value="ECO:0007669"/>
    <property type="project" value="UniProtKB-SubCell"/>
</dbReference>
<keyword evidence="4" id="KW-0690">Ribosome biogenesis</keyword>
<dbReference type="GO" id="GO:0005732">
    <property type="term" value="C:sno(s)RNA-containing ribonucleoprotein complex"/>
    <property type="evidence" value="ECO:0007669"/>
    <property type="project" value="InterPro"/>
</dbReference>
<evidence type="ECO:0000256" key="2">
    <source>
        <dbReference type="ARBA" id="ARBA00009801"/>
    </source>
</evidence>
<dbReference type="GO" id="GO:0000493">
    <property type="term" value="P:box H/ACA snoRNP assembly"/>
    <property type="evidence" value="ECO:0007669"/>
    <property type="project" value="InterPro"/>
</dbReference>
<feature type="region of interest" description="Disordered" evidence="9">
    <location>
        <begin position="246"/>
        <end position="364"/>
    </location>
</feature>
<evidence type="ECO:0000256" key="4">
    <source>
        <dbReference type="ARBA" id="ARBA00022517"/>
    </source>
</evidence>
<feature type="compositionally biased region" description="Basic residues" evidence="9">
    <location>
        <begin position="334"/>
        <end position="344"/>
    </location>
</feature>
<name>A0A7I4YPH8_HAECO</name>
<keyword evidence="8" id="KW-0539">Nucleus</keyword>
<dbReference type="Gene3D" id="2.40.10.230">
    <property type="entry name" value="Probable tRNA pseudouridine synthase domain"/>
    <property type="match status" value="1"/>
</dbReference>
<evidence type="ECO:0000256" key="8">
    <source>
        <dbReference type="ARBA" id="ARBA00023242"/>
    </source>
</evidence>
<evidence type="ECO:0000313" key="11">
    <source>
        <dbReference type="WBParaSite" id="HCON_00127940-00001"/>
    </source>
</evidence>
<evidence type="ECO:0000256" key="7">
    <source>
        <dbReference type="ARBA" id="ARBA00022884"/>
    </source>
</evidence>
<dbReference type="GO" id="GO:0001522">
    <property type="term" value="P:pseudouridine synthesis"/>
    <property type="evidence" value="ECO:0007669"/>
    <property type="project" value="InterPro"/>
</dbReference>
<keyword evidence="6" id="KW-0597">Phosphoprotein</keyword>
<dbReference type="OrthoDB" id="21550at2759"/>
<protein>
    <recommendedName>
        <fullName evidence="3">H/ACA ribonucleoprotein complex non-core subunit NAF1</fullName>
    </recommendedName>
</protein>
<accession>A0A7I4YPH8</accession>
<dbReference type="GO" id="GO:0003723">
    <property type="term" value="F:RNA binding"/>
    <property type="evidence" value="ECO:0007669"/>
    <property type="project" value="UniProtKB-KW"/>
</dbReference>
<keyword evidence="10" id="KW-1185">Reference proteome</keyword>
<organism evidence="10 11">
    <name type="scientific">Haemonchus contortus</name>
    <name type="common">Barber pole worm</name>
    <dbReference type="NCBI Taxonomy" id="6289"/>
    <lineage>
        <taxon>Eukaryota</taxon>
        <taxon>Metazoa</taxon>
        <taxon>Ecdysozoa</taxon>
        <taxon>Nematoda</taxon>
        <taxon>Chromadorea</taxon>
        <taxon>Rhabditida</taxon>
        <taxon>Rhabditina</taxon>
        <taxon>Rhabditomorpha</taxon>
        <taxon>Strongyloidea</taxon>
        <taxon>Trichostrongylidae</taxon>
        <taxon>Haemonchus</taxon>
    </lineage>
</organism>
<comment type="similarity">
    <text evidence="2">Belongs to the NAF1 family.</text>
</comment>
<dbReference type="WBParaSite" id="HCON_00127940-00001">
    <property type="protein sequence ID" value="HCON_00127940-00001"/>
    <property type="gene ID" value="HCON_00127940"/>
</dbReference>
<dbReference type="GO" id="GO:0006364">
    <property type="term" value="P:rRNA processing"/>
    <property type="evidence" value="ECO:0007669"/>
    <property type="project" value="UniProtKB-KW"/>
</dbReference>
<evidence type="ECO:0000256" key="1">
    <source>
        <dbReference type="ARBA" id="ARBA00004123"/>
    </source>
</evidence>
<dbReference type="Pfam" id="PF04410">
    <property type="entry name" value="Gar1"/>
    <property type="match status" value="1"/>
</dbReference>
<feature type="compositionally biased region" description="Basic and acidic residues" evidence="9">
    <location>
        <begin position="298"/>
        <end position="308"/>
    </location>
</feature>
<dbReference type="InterPro" id="IPR040309">
    <property type="entry name" value="Naf1"/>
</dbReference>
<proteinExistence type="inferred from homology"/>
<dbReference type="FunFam" id="2.40.10.230:FF:000002">
    <property type="entry name" value="H/ACA ribonucleoprotein complex non-core subunit NAF1"/>
    <property type="match status" value="1"/>
</dbReference>
<keyword evidence="7" id="KW-0694">RNA-binding</keyword>
<dbReference type="InterPro" id="IPR038664">
    <property type="entry name" value="Gar1/Naf1_Cbf5-bd_sf"/>
</dbReference>
<dbReference type="GO" id="GO:0043489">
    <property type="term" value="P:RNA stabilization"/>
    <property type="evidence" value="ECO:0007669"/>
    <property type="project" value="UniProtKB-ARBA"/>
</dbReference>
<sequence>MAQDATISDETEPSKSDVEVEVAEVLNDLIGHVSLWGDPSTRDVEFFSLDYRKAPSMASASSASGSEFGDLSDSELPFVESDEDSEKEFEKLQLLSCEMRQKTFLREHPDGVPQQKRIKEEIRISNKDLEHDYDNLPALENLTIHCAESIPLEPVGHVTAVVDCLVVIKSDSGVALDFDSVLFDKDRNSIGVVYDLFGPVRSPFYSVRFNTKEEAAAKMCVGMQVYYAPTAEQYTRTVIDNPEAGKILSDDVSSEDEPVFSDDEKEKEYRKQKAAAINRPENPSQRRAQKRRVQFSESTERGRGSDRGHRGRGSGGSWNWHSEKRGCLGGRGRGPLRGRGRGKSRMTSQTSEANSGNPYAEYGCYGPLEFVDTRQL</sequence>
<feature type="compositionally biased region" description="Acidic residues" evidence="9">
    <location>
        <begin position="252"/>
        <end position="261"/>
    </location>
</feature>
<evidence type="ECO:0000256" key="6">
    <source>
        <dbReference type="ARBA" id="ARBA00022553"/>
    </source>
</evidence>
<dbReference type="PANTHER" id="PTHR31633:SF1">
    <property type="entry name" value="H_ACA RIBONUCLEOPROTEIN COMPLEX NON-CORE SUBUNIT NAF1"/>
    <property type="match status" value="1"/>
</dbReference>
<keyword evidence="5" id="KW-0698">rRNA processing</keyword>
<dbReference type="SUPFAM" id="SSF50447">
    <property type="entry name" value="Translation proteins"/>
    <property type="match status" value="1"/>
</dbReference>